<sequence>MINILLVDDQALLCEVLKTWLDIEQDLQVVGVAHNGEEAIDQVEKLQPDIVLMDIDMPQMNGLNATKIICQRFPQVKVIFLSGHDDDAYLGKSLRAGAKGYLLKNTTAEELVLKIRSVYNDVNLLDSSGNNKSLGFFQNQLEELIETYQQKFIDRLAEHENVIANSNFSDDLEQKYEQRIREIEDKLYAKQVKKINELEYKNQSSWESVRKELISVNSQFNQANRNLTLQFNQQINLLKQDLDEKLSDALEDWLRQRAALQEWAVQRDEMRPSMEEYESKNRHELMSVVNPIRASFGDVDKQFKKMRTWTIASSIFTLIALVISGYLLFSQVQSGNFPFNSTEDVGN</sequence>
<dbReference type="RefSeq" id="WP_229639330.1">
    <property type="nucleotide sequence ID" value="NZ_JADWDC010000008.1"/>
</dbReference>
<protein>
    <submittedName>
        <fullName evidence="5">Response regulator transcription factor</fullName>
    </submittedName>
</protein>
<dbReference type="InterPro" id="IPR058245">
    <property type="entry name" value="NreC/VraR/RcsB-like_REC"/>
</dbReference>
<keyword evidence="1" id="KW-0238">DNA-binding</keyword>
<gene>
    <name evidence="5" type="ORF">I4641_04770</name>
</gene>
<dbReference type="AlphaFoldDB" id="A0A964BPU7"/>
<dbReference type="Proteomes" id="UP000729733">
    <property type="component" value="Unassembled WGS sequence"/>
</dbReference>
<comment type="caution">
    <text evidence="5">The sequence shown here is derived from an EMBL/GenBank/DDBJ whole genome shotgun (WGS) entry which is preliminary data.</text>
</comment>
<organism evidence="5 6">
    <name type="scientific">Waterburya agarophytonicola KI4</name>
    <dbReference type="NCBI Taxonomy" id="2874699"/>
    <lineage>
        <taxon>Bacteria</taxon>
        <taxon>Bacillati</taxon>
        <taxon>Cyanobacteriota</taxon>
        <taxon>Cyanophyceae</taxon>
        <taxon>Pleurocapsales</taxon>
        <taxon>Hyellaceae</taxon>
        <taxon>Waterburya</taxon>
        <taxon>Waterburya agarophytonicola</taxon>
    </lineage>
</organism>
<proteinExistence type="predicted"/>
<dbReference type="InterPro" id="IPR001789">
    <property type="entry name" value="Sig_transdc_resp-reg_receiver"/>
</dbReference>
<evidence type="ECO:0000313" key="5">
    <source>
        <dbReference type="EMBL" id="MCC0176288.1"/>
    </source>
</evidence>
<keyword evidence="6" id="KW-1185">Reference proteome</keyword>
<reference evidence="5" key="1">
    <citation type="journal article" date="2021" name="Antonie Van Leeuwenhoek">
        <title>Draft genome and description of Waterburya agarophytonicola gen. nov. sp. nov. (Pleurocapsales, Cyanobacteria): a seaweed symbiont.</title>
        <authorList>
            <person name="Bonthond G."/>
            <person name="Shalygin S."/>
            <person name="Bayer T."/>
            <person name="Weinberger F."/>
        </authorList>
    </citation>
    <scope>NUCLEOTIDE SEQUENCE</scope>
    <source>
        <strain evidence="5">KI4</strain>
    </source>
</reference>
<keyword evidence="3" id="KW-0812">Transmembrane</keyword>
<dbReference type="GO" id="GO:0000160">
    <property type="term" value="P:phosphorelay signal transduction system"/>
    <property type="evidence" value="ECO:0007669"/>
    <property type="project" value="InterPro"/>
</dbReference>
<accession>A0A964BPU7</accession>
<dbReference type="Pfam" id="PF00072">
    <property type="entry name" value="Response_reg"/>
    <property type="match status" value="1"/>
</dbReference>
<dbReference type="EMBL" id="JADWDC010000008">
    <property type="protein sequence ID" value="MCC0176288.1"/>
    <property type="molecule type" value="Genomic_DNA"/>
</dbReference>
<dbReference type="GO" id="GO:0003677">
    <property type="term" value="F:DNA binding"/>
    <property type="evidence" value="ECO:0007669"/>
    <property type="project" value="UniProtKB-KW"/>
</dbReference>
<dbReference type="Gene3D" id="3.40.50.2300">
    <property type="match status" value="1"/>
</dbReference>
<evidence type="ECO:0000256" key="2">
    <source>
        <dbReference type="PROSITE-ProRule" id="PRU00169"/>
    </source>
</evidence>
<dbReference type="InterPro" id="IPR011006">
    <property type="entry name" value="CheY-like_superfamily"/>
</dbReference>
<feature type="domain" description="Response regulatory" evidence="4">
    <location>
        <begin position="3"/>
        <end position="119"/>
    </location>
</feature>
<keyword evidence="3" id="KW-0472">Membrane</keyword>
<evidence type="ECO:0000256" key="1">
    <source>
        <dbReference type="ARBA" id="ARBA00023125"/>
    </source>
</evidence>
<keyword evidence="3" id="KW-1133">Transmembrane helix</keyword>
<dbReference type="PANTHER" id="PTHR43214">
    <property type="entry name" value="TWO-COMPONENT RESPONSE REGULATOR"/>
    <property type="match status" value="1"/>
</dbReference>
<feature type="transmembrane region" description="Helical" evidence="3">
    <location>
        <begin position="309"/>
        <end position="329"/>
    </location>
</feature>
<evidence type="ECO:0000259" key="4">
    <source>
        <dbReference type="PROSITE" id="PS50110"/>
    </source>
</evidence>
<name>A0A964BPU7_9CYAN</name>
<dbReference type="PROSITE" id="PS50110">
    <property type="entry name" value="RESPONSE_REGULATORY"/>
    <property type="match status" value="1"/>
</dbReference>
<dbReference type="InterPro" id="IPR039420">
    <property type="entry name" value="WalR-like"/>
</dbReference>
<dbReference type="PANTHER" id="PTHR43214:SF43">
    <property type="entry name" value="TWO-COMPONENT RESPONSE REGULATOR"/>
    <property type="match status" value="1"/>
</dbReference>
<dbReference type="SUPFAM" id="SSF52172">
    <property type="entry name" value="CheY-like"/>
    <property type="match status" value="1"/>
</dbReference>
<feature type="modified residue" description="4-aspartylphosphate" evidence="2">
    <location>
        <position position="54"/>
    </location>
</feature>
<keyword evidence="2" id="KW-0597">Phosphoprotein</keyword>
<dbReference type="SMART" id="SM00448">
    <property type="entry name" value="REC"/>
    <property type="match status" value="1"/>
</dbReference>
<evidence type="ECO:0000313" key="6">
    <source>
        <dbReference type="Proteomes" id="UP000729733"/>
    </source>
</evidence>
<dbReference type="CDD" id="cd17535">
    <property type="entry name" value="REC_NarL-like"/>
    <property type="match status" value="1"/>
</dbReference>
<evidence type="ECO:0000256" key="3">
    <source>
        <dbReference type="SAM" id="Phobius"/>
    </source>
</evidence>